<protein>
    <submittedName>
        <fullName evidence="1">Putative transposase</fullName>
    </submittedName>
</protein>
<dbReference type="AlphaFoldDB" id="Q3L9I5"/>
<dbReference type="EMBL" id="AP008931">
    <property type="protein sequence ID" value="BAE46128.1"/>
    <property type="molecule type" value="Genomic_DNA"/>
</dbReference>
<name>Q3L9I5_RHOE4</name>
<evidence type="ECO:0000313" key="2">
    <source>
        <dbReference type="Proteomes" id="UP000002204"/>
    </source>
</evidence>
<evidence type="ECO:0000313" key="1">
    <source>
        <dbReference type="EMBL" id="BAE46128.1"/>
    </source>
</evidence>
<dbReference type="Proteomes" id="UP000002204">
    <property type="component" value="Plasmid pREL1"/>
</dbReference>
<sequence>MPTDRADAPNVVWATNFQFDSTVDGKAVKIASMLDEHTRLSLTKQHGAVMIDPSHQAQLGVSN</sequence>
<reference evidence="2" key="1">
    <citation type="submission" date="2005-03" db="EMBL/GenBank/DDBJ databases">
        <title>Comparison of the complete genome sequences of Rhodococcus erythropolis PR4 and Rhodococcus opacus B4.</title>
        <authorList>
            <person name="Takarada H."/>
            <person name="Sekine M."/>
            <person name="Hosoyama A."/>
            <person name="Yamada R."/>
            <person name="Fujisawa T."/>
            <person name="Omata S."/>
            <person name="Shimizu A."/>
            <person name="Tsukatani N."/>
            <person name="Tanikawa S."/>
            <person name="Fujita N."/>
            <person name="Harayama S."/>
        </authorList>
    </citation>
    <scope>NUCLEOTIDE SEQUENCE [LARGE SCALE GENOMIC DNA]</scope>
    <source>
        <strain evidence="2">PR4 / NBRC 100887</strain>
        <plasmid evidence="2">pREL1</plasmid>
    </source>
</reference>
<keyword evidence="1" id="KW-0614">Plasmid</keyword>
<geneLocation type="plasmid" evidence="1 2">
    <name>pREL1</name>
</geneLocation>
<organism evidence="1 2">
    <name type="scientific">Rhodococcus erythropolis (strain PR4 / NBRC 100887)</name>
    <dbReference type="NCBI Taxonomy" id="234621"/>
    <lineage>
        <taxon>Bacteria</taxon>
        <taxon>Bacillati</taxon>
        <taxon>Actinomycetota</taxon>
        <taxon>Actinomycetes</taxon>
        <taxon>Mycobacteriales</taxon>
        <taxon>Nocardiaceae</taxon>
        <taxon>Rhodococcus</taxon>
        <taxon>Rhodococcus erythropolis group</taxon>
    </lineage>
</organism>
<dbReference type="KEGG" id="rer:RER_pREL1-01850"/>
<dbReference type="HOGENOM" id="CLU_2882977_0_0_11"/>
<accession>Q3L9I5</accession>
<gene>
    <name evidence="1" type="ordered locus">RER_pREL1-01850</name>
</gene>
<reference evidence="1 2" key="2">
    <citation type="journal article" date="2006" name="Environ. Microbiol.">
        <title>Sequence analysis of three plasmids harboured in Rhodococcus erythropolis strain PR4.</title>
        <authorList>
            <person name="Sekine M."/>
            <person name="Tanikawa S."/>
            <person name="Omata S."/>
            <person name="Saito M."/>
            <person name="Fujisawa T."/>
            <person name="Tsukatani N."/>
            <person name="Tajima T."/>
            <person name="Sekigawa T."/>
            <person name="Kosugi H."/>
            <person name="Matsuo Y."/>
            <person name="Nishiko R."/>
            <person name="Imamura K."/>
            <person name="Ito M."/>
            <person name="Narita H."/>
            <person name="Tago S."/>
            <person name="Fujita N."/>
            <person name="Harayama S."/>
        </authorList>
    </citation>
    <scope>NUCLEOTIDE SEQUENCE [LARGE SCALE GENOMIC DNA]</scope>
    <source>
        <strain evidence="2">PR4 / NBRC 100887</strain>
        <plasmid evidence="1 2">pREL1</plasmid>
    </source>
</reference>
<proteinExistence type="predicted"/>
<dbReference type="RefSeq" id="WP_011331610.1">
    <property type="nucleotide sequence ID" value="NC_007491.1"/>
</dbReference>